<feature type="domain" description="PHD-type" evidence="5">
    <location>
        <begin position="90"/>
        <end position="141"/>
    </location>
</feature>
<name>A0A7N0T846_KALFE</name>
<dbReference type="SUPFAM" id="SSF57903">
    <property type="entry name" value="FYVE/PHD zinc finger"/>
    <property type="match status" value="1"/>
</dbReference>
<dbReference type="Pfam" id="PF00628">
    <property type="entry name" value="PHD"/>
    <property type="match status" value="1"/>
</dbReference>
<dbReference type="InterPro" id="IPR019787">
    <property type="entry name" value="Znf_PHD-finger"/>
</dbReference>
<dbReference type="InterPro" id="IPR011011">
    <property type="entry name" value="Znf_FYVE_PHD"/>
</dbReference>
<feature type="domain" description="BAH" evidence="6">
    <location>
        <begin position="1"/>
        <end position="103"/>
    </location>
</feature>
<evidence type="ECO:0000259" key="5">
    <source>
        <dbReference type="PROSITE" id="PS50016"/>
    </source>
</evidence>
<dbReference type="InterPro" id="IPR001965">
    <property type="entry name" value="Znf_PHD"/>
</dbReference>
<sequence length="167" mass="19563">MIYVARVIEIYETKGRRKGLVNSRINVCCYYQPQDIEKIGRQPYHGAKELVQTNHADTLSPRSIEGKCAVHSFESCMELGLTGEDDYFIYSYCTCNMPYYPDRIMVQCEGCQRWFHPPCINITDEEAQTTEHFFCHRCRFRLQRPDSMQARTWPTTIIQSRTSEAVI</sequence>
<dbReference type="PROSITE" id="PS50016">
    <property type="entry name" value="ZF_PHD_2"/>
    <property type="match status" value="1"/>
</dbReference>
<dbReference type="Proteomes" id="UP000594263">
    <property type="component" value="Unplaced"/>
</dbReference>
<evidence type="ECO:0008006" key="9">
    <source>
        <dbReference type="Google" id="ProtNLM"/>
    </source>
</evidence>
<evidence type="ECO:0000256" key="2">
    <source>
        <dbReference type="ARBA" id="ARBA00022771"/>
    </source>
</evidence>
<protein>
    <recommendedName>
        <fullName evidence="9">PHD-type domain-containing protein</fullName>
    </recommendedName>
</protein>
<evidence type="ECO:0000259" key="6">
    <source>
        <dbReference type="PROSITE" id="PS51038"/>
    </source>
</evidence>
<dbReference type="Gene3D" id="2.30.30.490">
    <property type="match status" value="1"/>
</dbReference>
<dbReference type="InterPro" id="IPR019786">
    <property type="entry name" value="Zinc_finger_PHD-type_CS"/>
</dbReference>
<dbReference type="GO" id="GO:0003682">
    <property type="term" value="F:chromatin binding"/>
    <property type="evidence" value="ECO:0007669"/>
    <property type="project" value="InterPro"/>
</dbReference>
<dbReference type="InterPro" id="IPR001025">
    <property type="entry name" value="BAH_dom"/>
</dbReference>
<dbReference type="PROSITE" id="PS01359">
    <property type="entry name" value="ZF_PHD_1"/>
    <property type="match status" value="1"/>
</dbReference>
<reference evidence="7" key="1">
    <citation type="submission" date="2021-01" db="UniProtKB">
        <authorList>
            <consortium name="EnsemblPlants"/>
        </authorList>
    </citation>
    <scope>IDENTIFICATION</scope>
</reference>
<evidence type="ECO:0000256" key="4">
    <source>
        <dbReference type="PROSITE-ProRule" id="PRU00146"/>
    </source>
</evidence>
<dbReference type="PROSITE" id="PS51038">
    <property type="entry name" value="BAH"/>
    <property type="match status" value="1"/>
</dbReference>
<evidence type="ECO:0000256" key="3">
    <source>
        <dbReference type="ARBA" id="ARBA00022833"/>
    </source>
</evidence>
<evidence type="ECO:0000256" key="1">
    <source>
        <dbReference type="ARBA" id="ARBA00022723"/>
    </source>
</evidence>
<dbReference type="Gene3D" id="3.30.40.10">
    <property type="entry name" value="Zinc/RING finger domain, C3HC4 (zinc finger)"/>
    <property type="match status" value="1"/>
</dbReference>
<dbReference type="EnsemblPlants" id="Kaladp0024s1005.1.v1.1">
    <property type="protein sequence ID" value="Kaladp0024s1005.1.v1.1"/>
    <property type="gene ID" value="Kaladp0024s1005.v1.1"/>
</dbReference>
<evidence type="ECO:0000313" key="8">
    <source>
        <dbReference type="Proteomes" id="UP000594263"/>
    </source>
</evidence>
<evidence type="ECO:0000313" key="7">
    <source>
        <dbReference type="EnsemblPlants" id="Kaladp0024s1005.1.v1.1"/>
    </source>
</evidence>
<proteinExistence type="predicted"/>
<keyword evidence="1" id="KW-0479">Metal-binding</keyword>
<dbReference type="InterPro" id="IPR043151">
    <property type="entry name" value="BAH_sf"/>
</dbReference>
<keyword evidence="3" id="KW-0862">Zinc</keyword>
<dbReference type="Gramene" id="Kaladp0024s1005.1.v1.1">
    <property type="protein sequence ID" value="Kaladp0024s1005.1.v1.1"/>
    <property type="gene ID" value="Kaladp0024s1005.v1.1"/>
</dbReference>
<dbReference type="SMART" id="SM00249">
    <property type="entry name" value="PHD"/>
    <property type="match status" value="1"/>
</dbReference>
<keyword evidence="8" id="KW-1185">Reference proteome</keyword>
<keyword evidence="2 4" id="KW-0863">Zinc-finger</keyword>
<dbReference type="InterPro" id="IPR013083">
    <property type="entry name" value="Znf_RING/FYVE/PHD"/>
</dbReference>
<dbReference type="GO" id="GO:0008270">
    <property type="term" value="F:zinc ion binding"/>
    <property type="evidence" value="ECO:0007669"/>
    <property type="project" value="UniProtKB-KW"/>
</dbReference>
<accession>A0A7N0T846</accession>
<dbReference type="AlphaFoldDB" id="A0A7N0T846"/>
<dbReference type="PANTHER" id="PTHR46364">
    <property type="entry name" value="OS08G0421900 PROTEIN"/>
    <property type="match status" value="1"/>
</dbReference>
<dbReference type="Pfam" id="PF01426">
    <property type="entry name" value="BAH"/>
    <property type="match status" value="1"/>
</dbReference>
<organism evidence="7 8">
    <name type="scientific">Kalanchoe fedtschenkoi</name>
    <name type="common">Lavender scallops</name>
    <name type="synonym">South American air plant</name>
    <dbReference type="NCBI Taxonomy" id="63787"/>
    <lineage>
        <taxon>Eukaryota</taxon>
        <taxon>Viridiplantae</taxon>
        <taxon>Streptophyta</taxon>
        <taxon>Embryophyta</taxon>
        <taxon>Tracheophyta</taxon>
        <taxon>Spermatophyta</taxon>
        <taxon>Magnoliopsida</taxon>
        <taxon>eudicotyledons</taxon>
        <taxon>Gunneridae</taxon>
        <taxon>Pentapetalae</taxon>
        <taxon>Saxifragales</taxon>
        <taxon>Crassulaceae</taxon>
        <taxon>Kalanchoe</taxon>
    </lineage>
</organism>